<dbReference type="EMBL" id="KQ971312">
    <property type="protein sequence ID" value="EEZ98565.1"/>
    <property type="molecule type" value="Genomic_DNA"/>
</dbReference>
<accession>D6WA00</accession>
<reference evidence="1 2" key="2">
    <citation type="journal article" date="2010" name="Nucleic Acids Res.">
        <title>BeetleBase in 2010: revisions to provide comprehensive genomic information for Tribolium castaneum.</title>
        <authorList>
            <person name="Kim H.S."/>
            <person name="Murphy T."/>
            <person name="Xia J."/>
            <person name="Caragea D."/>
            <person name="Park Y."/>
            <person name="Beeman R.W."/>
            <person name="Lorenzen M.D."/>
            <person name="Butcher S."/>
            <person name="Manak J.R."/>
            <person name="Brown S.J."/>
        </authorList>
    </citation>
    <scope>GENOME REANNOTATION</scope>
    <source>
        <strain evidence="1 2">Georgia GA2</strain>
    </source>
</reference>
<dbReference type="Proteomes" id="UP000007266">
    <property type="component" value="Linkage group 2"/>
</dbReference>
<evidence type="ECO:0000313" key="2">
    <source>
        <dbReference type="Proteomes" id="UP000007266"/>
    </source>
</evidence>
<name>D6WA00_TRICA</name>
<dbReference type="HOGENOM" id="CLU_3109049_0_0_1"/>
<dbReference type="AlphaFoldDB" id="D6WA00"/>
<evidence type="ECO:0000313" key="1">
    <source>
        <dbReference type="EMBL" id="EEZ98565.1"/>
    </source>
</evidence>
<organism evidence="1 2">
    <name type="scientific">Tribolium castaneum</name>
    <name type="common">Red flour beetle</name>
    <dbReference type="NCBI Taxonomy" id="7070"/>
    <lineage>
        <taxon>Eukaryota</taxon>
        <taxon>Metazoa</taxon>
        <taxon>Ecdysozoa</taxon>
        <taxon>Arthropoda</taxon>
        <taxon>Hexapoda</taxon>
        <taxon>Insecta</taxon>
        <taxon>Pterygota</taxon>
        <taxon>Neoptera</taxon>
        <taxon>Endopterygota</taxon>
        <taxon>Coleoptera</taxon>
        <taxon>Polyphaga</taxon>
        <taxon>Cucujiformia</taxon>
        <taxon>Tenebrionidae</taxon>
        <taxon>Tenebrionidae incertae sedis</taxon>
        <taxon>Tribolium</taxon>
    </lineage>
</organism>
<reference evidence="1 2" key="1">
    <citation type="journal article" date="2008" name="Nature">
        <title>The genome of the model beetle and pest Tribolium castaneum.</title>
        <authorList>
            <consortium name="Tribolium Genome Sequencing Consortium"/>
            <person name="Richards S."/>
            <person name="Gibbs R.A."/>
            <person name="Weinstock G.M."/>
            <person name="Brown S.J."/>
            <person name="Denell R."/>
            <person name="Beeman R.W."/>
            <person name="Gibbs R."/>
            <person name="Beeman R.W."/>
            <person name="Brown S.J."/>
            <person name="Bucher G."/>
            <person name="Friedrich M."/>
            <person name="Grimmelikhuijzen C.J."/>
            <person name="Klingler M."/>
            <person name="Lorenzen M."/>
            <person name="Richards S."/>
            <person name="Roth S."/>
            <person name="Schroder R."/>
            <person name="Tautz D."/>
            <person name="Zdobnov E.M."/>
            <person name="Muzny D."/>
            <person name="Gibbs R.A."/>
            <person name="Weinstock G.M."/>
            <person name="Attaway T."/>
            <person name="Bell S."/>
            <person name="Buhay C.J."/>
            <person name="Chandrabose M.N."/>
            <person name="Chavez D."/>
            <person name="Clerk-Blankenburg K.P."/>
            <person name="Cree A."/>
            <person name="Dao M."/>
            <person name="Davis C."/>
            <person name="Chacko J."/>
            <person name="Dinh H."/>
            <person name="Dugan-Rocha S."/>
            <person name="Fowler G."/>
            <person name="Garner T.T."/>
            <person name="Garnes J."/>
            <person name="Gnirke A."/>
            <person name="Hawes A."/>
            <person name="Hernandez J."/>
            <person name="Hines S."/>
            <person name="Holder M."/>
            <person name="Hume J."/>
            <person name="Jhangiani S.N."/>
            <person name="Joshi V."/>
            <person name="Khan Z.M."/>
            <person name="Jackson L."/>
            <person name="Kovar C."/>
            <person name="Kowis A."/>
            <person name="Lee S."/>
            <person name="Lewis L.R."/>
            <person name="Margolis J."/>
            <person name="Morgan M."/>
            <person name="Nazareth L.V."/>
            <person name="Nguyen N."/>
            <person name="Okwuonu G."/>
            <person name="Parker D."/>
            <person name="Richards S."/>
            <person name="Ruiz S.J."/>
            <person name="Santibanez J."/>
            <person name="Savard J."/>
            <person name="Scherer S.E."/>
            <person name="Schneider B."/>
            <person name="Sodergren E."/>
            <person name="Tautz D."/>
            <person name="Vattahil S."/>
            <person name="Villasana D."/>
            <person name="White C.S."/>
            <person name="Wright R."/>
            <person name="Park Y."/>
            <person name="Beeman R.W."/>
            <person name="Lord J."/>
            <person name="Oppert B."/>
            <person name="Lorenzen M."/>
            <person name="Brown S."/>
            <person name="Wang L."/>
            <person name="Savard J."/>
            <person name="Tautz D."/>
            <person name="Richards S."/>
            <person name="Weinstock G."/>
            <person name="Gibbs R.A."/>
            <person name="Liu Y."/>
            <person name="Worley K."/>
            <person name="Weinstock G."/>
            <person name="Elsik C.G."/>
            <person name="Reese J.T."/>
            <person name="Elhaik E."/>
            <person name="Landan G."/>
            <person name="Graur D."/>
            <person name="Arensburger P."/>
            <person name="Atkinson P."/>
            <person name="Beeman R.W."/>
            <person name="Beidler J."/>
            <person name="Brown S.J."/>
            <person name="Demuth J.P."/>
            <person name="Drury D.W."/>
            <person name="Du Y.Z."/>
            <person name="Fujiwara H."/>
            <person name="Lorenzen M."/>
            <person name="Maselli V."/>
            <person name="Osanai M."/>
            <person name="Park Y."/>
            <person name="Robertson H.M."/>
            <person name="Tu Z."/>
            <person name="Wang J.J."/>
            <person name="Wang S."/>
            <person name="Richards S."/>
            <person name="Song H."/>
            <person name="Zhang L."/>
            <person name="Sodergren E."/>
            <person name="Werner D."/>
            <person name="Stanke M."/>
            <person name="Morgenstern B."/>
            <person name="Solovyev V."/>
            <person name="Kosarev P."/>
            <person name="Brown G."/>
            <person name="Chen H.C."/>
            <person name="Ermolaeva O."/>
            <person name="Hlavina W."/>
            <person name="Kapustin Y."/>
            <person name="Kiryutin B."/>
            <person name="Kitts P."/>
            <person name="Maglott D."/>
            <person name="Pruitt K."/>
            <person name="Sapojnikov V."/>
            <person name="Souvorov A."/>
            <person name="Mackey A.J."/>
            <person name="Waterhouse R.M."/>
            <person name="Wyder S."/>
            <person name="Zdobnov E.M."/>
            <person name="Zdobnov E.M."/>
            <person name="Wyder S."/>
            <person name="Kriventseva E.V."/>
            <person name="Kadowaki T."/>
            <person name="Bork P."/>
            <person name="Aranda M."/>
            <person name="Bao R."/>
            <person name="Beermann A."/>
            <person name="Berns N."/>
            <person name="Bolognesi R."/>
            <person name="Bonneton F."/>
            <person name="Bopp D."/>
            <person name="Brown S.J."/>
            <person name="Bucher G."/>
            <person name="Butts T."/>
            <person name="Chaumot A."/>
            <person name="Denell R.E."/>
            <person name="Ferrier D.E."/>
            <person name="Friedrich M."/>
            <person name="Gordon C.M."/>
            <person name="Jindra M."/>
            <person name="Klingler M."/>
            <person name="Lan Q."/>
            <person name="Lattorff H.M."/>
            <person name="Laudet V."/>
            <person name="von Levetsow C."/>
            <person name="Liu Z."/>
            <person name="Lutz R."/>
            <person name="Lynch J.A."/>
            <person name="da Fonseca R.N."/>
            <person name="Posnien N."/>
            <person name="Reuter R."/>
            <person name="Roth S."/>
            <person name="Savard J."/>
            <person name="Schinko J.B."/>
            <person name="Schmitt C."/>
            <person name="Schoppmeier M."/>
            <person name="Schroder R."/>
            <person name="Shippy T.D."/>
            <person name="Simonnet F."/>
            <person name="Marques-Souza H."/>
            <person name="Tautz D."/>
            <person name="Tomoyasu Y."/>
            <person name="Trauner J."/>
            <person name="Van der Zee M."/>
            <person name="Vervoort M."/>
            <person name="Wittkopp N."/>
            <person name="Wimmer E.A."/>
            <person name="Yang X."/>
            <person name="Jones A.K."/>
            <person name="Sattelle D.B."/>
            <person name="Ebert P.R."/>
            <person name="Nelson D."/>
            <person name="Scott J.G."/>
            <person name="Beeman R.W."/>
            <person name="Muthukrishnan S."/>
            <person name="Kramer K.J."/>
            <person name="Arakane Y."/>
            <person name="Beeman R.W."/>
            <person name="Zhu Q."/>
            <person name="Hogenkamp D."/>
            <person name="Dixit R."/>
            <person name="Oppert B."/>
            <person name="Jiang H."/>
            <person name="Zou Z."/>
            <person name="Marshall J."/>
            <person name="Elpidina E."/>
            <person name="Vinokurov K."/>
            <person name="Oppert C."/>
            <person name="Zou Z."/>
            <person name="Evans J."/>
            <person name="Lu Z."/>
            <person name="Zhao P."/>
            <person name="Sumathipala N."/>
            <person name="Altincicek B."/>
            <person name="Vilcinskas A."/>
            <person name="Williams M."/>
            <person name="Hultmark D."/>
            <person name="Hetru C."/>
            <person name="Jiang H."/>
            <person name="Grimmelikhuijzen C.J."/>
            <person name="Hauser F."/>
            <person name="Cazzamali G."/>
            <person name="Williamson M."/>
            <person name="Park Y."/>
            <person name="Li B."/>
            <person name="Tanaka Y."/>
            <person name="Predel R."/>
            <person name="Neupert S."/>
            <person name="Schachtner J."/>
            <person name="Verleyen P."/>
            <person name="Raible F."/>
            <person name="Bork P."/>
            <person name="Friedrich M."/>
            <person name="Walden K.K."/>
            <person name="Robertson H.M."/>
            <person name="Angeli S."/>
            <person name="Foret S."/>
            <person name="Bucher G."/>
            <person name="Schuetz S."/>
            <person name="Maleszka R."/>
            <person name="Wimmer E.A."/>
            <person name="Beeman R.W."/>
            <person name="Lorenzen M."/>
            <person name="Tomoyasu Y."/>
            <person name="Miller S.C."/>
            <person name="Grossmann D."/>
            <person name="Bucher G."/>
        </authorList>
    </citation>
    <scope>NUCLEOTIDE SEQUENCE [LARGE SCALE GENOMIC DNA]</scope>
    <source>
        <strain evidence="1 2">Georgia GA2</strain>
    </source>
</reference>
<protein>
    <submittedName>
        <fullName evidence="1">Uncharacterized protein</fullName>
    </submittedName>
</protein>
<gene>
    <name evidence="1" type="primary">GLEAN_01077</name>
    <name evidence="1" type="ORF">TcasGA2_TC001077</name>
</gene>
<keyword evidence="2" id="KW-1185">Reference proteome</keyword>
<sequence>MRLKWARTWHGMLQIQWDVWFIEFSVQVRNEKCVGLQGFECSYATLRNAPA</sequence>
<proteinExistence type="predicted"/>